<dbReference type="EMBL" id="VSZS01000061">
    <property type="protein sequence ID" value="TYR32726.1"/>
    <property type="molecule type" value="Genomic_DNA"/>
</dbReference>
<reference evidence="1 2" key="1">
    <citation type="submission" date="2019-08" db="EMBL/GenBank/DDBJ databases">
        <authorList>
            <person name="Seo Y.L."/>
        </authorList>
    </citation>
    <scope>NUCLEOTIDE SEQUENCE [LARGE SCALE GENOMIC DNA]</scope>
    <source>
        <strain evidence="1 2">MaA-C15</strain>
    </source>
</reference>
<evidence type="ECO:0000313" key="2">
    <source>
        <dbReference type="Proteomes" id="UP000323258"/>
    </source>
</evidence>
<keyword evidence="2" id="KW-1185">Reference proteome</keyword>
<evidence type="ECO:0008006" key="3">
    <source>
        <dbReference type="Google" id="ProtNLM"/>
    </source>
</evidence>
<gene>
    <name evidence="1" type="ORF">FY036_09475</name>
</gene>
<protein>
    <recommendedName>
        <fullName evidence="3">Sulfotransferase domain-containing protein</fullName>
    </recommendedName>
</protein>
<name>A0A5D4GVI5_9HYPH</name>
<evidence type="ECO:0000313" key="1">
    <source>
        <dbReference type="EMBL" id="TYR32726.1"/>
    </source>
</evidence>
<sequence length="368" mass="41159">MKTVVLHIGPHKTGTTSLQAALRAARDELSSVGVLYPTTGAGRTDARIHGQHNLAWSTLGDHRQRPELGSWSNLRTEIDKSDCSHVLISSEAFSRLDREGVESVRKELRGYDVRVVYVVRRHEEIVLSVFGMTAARWNTLSAADFFEKYINEEMTTGQIGTTVRTFLHRPKLEPWIETFGKDAARILVYDTMLPDYVGSIAAAVPIPQQLPEIRLEKLNTAKSLPHIGIVTSVCRALEGLMSAEEFDVELAPHISNRFSPFAESLPRLRGLPDESISQISARAAADVEWLAQYVELPSAWKARFRKGTFIEPEVPGERLGQLLAADFLTQRIAILDEVLAKKPSGPTRDKVMRRKTRLQQISAELMVQ</sequence>
<dbReference type="OrthoDB" id="8447154at2"/>
<dbReference type="Proteomes" id="UP000323258">
    <property type="component" value="Unassembled WGS sequence"/>
</dbReference>
<proteinExistence type="predicted"/>
<accession>A0A5D4GVI5</accession>
<dbReference type="AlphaFoldDB" id="A0A5D4GVI5"/>
<organism evidence="1 2">
    <name type="scientific">Neoaquamicrobium microcysteis</name>
    <dbReference type="NCBI Taxonomy" id="2682781"/>
    <lineage>
        <taxon>Bacteria</taxon>
        <taxon>Pseudomonadati</taxon>
        <taxon>Pseudomonadota</taxon>
        <taxon>Alphaproteobacteria</taxon>
        <taxon>Hyphomicrobiales</taxon>
        <taxon>Phyllobacteriaceae</taxon>
        <taxon>Neoaquamicrobium</taxon>
    </lineage>
</organism>
<dbReference type="Gene3D" id="3.40.50.300">
    <property type="entry name" value="P-loop containing nucleotide triphosphate hydrolases"/>
    <property type="match status" value="1"/>
</dbReference>
<reference evidence="1 2" key="2">
    <citation type="submission" date="2019-09" db="EMBL/GenBank/DDBJ databases">
        <title>Mesorhizobium sp. MaA-C15 isolated from Microcystis aeruginosa.</title>
        <authorList>
            <person name="Jeong S.E."/>
            <person name="Jin H.M."/>
            <person name="Jeon C.O."/>
        </authorList>
    </citation>
    <scope>NUCLEOTIDE SEQUENCE [LARGE SCALE GENOMIC DNA]</scope>
    <source>
        <strain evidence="1 2">MaA-C15</strain>
    </source>
</reference>
<comment type="caution">
    <text evidence="1">The sequence shown here is derived from an EMBL/GenBank/DDBJ whole genome shotgun (WGS) entry which is preliminary data.</text>
</comment>
<dbReference type="SUPFAM" id="SSF52540">
    <property type="entry name" value="P-loop containing nucleoside triphosphate hydrolases"/>
    <property type="match status" value="1"/>
</dbReference>
<dbReference type="InterPro" id="IPR027417">
    <property type="entry name" value="P-loop_NTPase"/>
</dbReference>